<dbReference type="InterPro" id="IPR025559">
    <property type="entry name" value="Eis_dom"/>
</dbReference>
<feature type="domain" description="N-acetyltransferase" evidence="1">
    <location>
        <begin position="1"/>
        <end position="147"/>
    </location>
</feature>
<dbReference type="Pfam" id="PF17668">
    <property type="entry name" value="Acetyltransf_17"/>
    <property type="match status" value="1"/>
</dbReference>
<reference evidence="2" key="1">
    <citation type="submission" date="2021-01" db="EMBL/GenBank/DDBJ databases">
        <title>Genomic Encyclopedia of Type Strains, Phase IV (KMG-IV): sequencing the most valuable type-strain genomes for metagenomic binning, comparative biology and taxonomic classification.</title>
        <authorList>
            <person name="Goeker M."/>
        </authorList>
    </citation>
    <scope>NUCLEOTIDE SEQUENCE</scope>
    <source>
        <strain evidence="2">DSM 21943</strain>
    </source>
</reference>
<dbReference type="SUPFAM" id="SSF55729">
    <property type="entry name" value="Acyl-CoA N-acyltransferases (Nat)"/>
    <property type="match status" value="1"/>
</dbReference>
<dbReference type="RefSeq" id="WP_204468206.1">
    <property type="nucleotide sequence ID" value="NZ_JAFBCV010000015.1"/>
</dbReference>
<gene>
    <name evidence="2" type="ORF">JOC54_003838</name>
</gene>
<protein>
    <submittedName>
        <fullName evidence="2">Acetyltransferase</fullName>
    </submittedName>
</protein>
<comment type="caution">
    <text evidence="2">The sequence shown here is derived from an EMBL/GenBank/DDBJ whole genome shotgun (WGS) entry which is preliminary data.</text>
</comment>
<proteinExistence type="predicted"/>
<dbReference type="Proteomes" id="UP001179280">
    <property type="component" value="Unassembled WGS sequence"/>
</dbReference>
<evidence type="ECO:0000259" key="1">
    <source>
        <dbReference type="PROSITE" id="PS51186"/>
    </source>
</evidence>
<dbReference type="PANTHER" id="PTHR37817:SF1">
    <property type="entry name" value="N-ACETYLTRANSFERASE EIS"/>
    <property type="match status" value="1"/>
</dbReference>
<keyword evidence="3" id="KW-1185">Reference proteome</keyword>
<dbReference type="Gene3D" id="3.30.1050.10">
    <property type="entry name" value="SCP2 sterol-binding domain"/>
    <property type="match status" value="1"/>
</dbReference>
<dbReference type="EMBL" id="JAFBCV010000015">
    <property type="protein sequence ID" value="MBM7840545.1"/>
    <property type="molecule type" value="Genomic_DNA"/>
</dbReference>
<evidence type="ECO:0000313" key="3">
    <source>
        <dbReference type="Proteomes" id="UP001179280"/>
    </source>
</evidence>
<dbReference type="InterPro" id="IPR036527">
    <property type="entry name" value="SCP2_sterol-bd_dom_sf"/>
</dbReference>
<accession>A0ABS2SZ57</accession>
<dbReference type="PANTHER" id="PTHR37817">
    <property type="entry name" value="N-ACETYLTRANSFERASE EIS"/>
    <property type="match status" value="1"/>
</dbReference>
<dbReference type="SUPFAM" id="SSF55718">
    <property type="entry name" value="SCP-like"/>
    <property type="match status" value="1"/>
</dbReference>
<dbReference type="Pfam" id="PF13530">
    <property type="entry name" value="SCP2_2"/>
    <property type="match status" value="1"/>
</dbReference>
<dbReference type="Gene3D" id="3.40.630.30">
    <property type="match status" value="2"/>
</dbReference>
<dbReference type="InterPro" id="IPR000182">
    <property type="entry name" value="GNAT_dom"/>
</dbReference>
<dbReference type="InterPro" id="IPR041380">
    <property type="entry name" value="Acetyltransf_17"/>
</dbReference>
<dbReference type="InterPro" id="IPR051554">
    <property type="entry name" value="Acetyltransferase_Eis"/>
</dbReference>
<dbReference type="InterPro" id="IPR016181">
    <property type="entry name" value="Acyl_CoA_acyltransferase"/>
</dbReference>
<name>A0ABS2SZ57_9BACI</name>
<sequence length="384" mass="43801">MDVHQLGREDFEQAYDLGCYAFQVTDKEEQREKAKRAWDQAHAAHFALKHRDTIQAKLTLLSLKVNLHGRTVPMGGIASVASYPEGRRQGHVKHLLHHALYTMKENGQLLSYLAPFSVPFYRKYGWEIFCDEVSFELTEKQLPKPAPVYDGSIERVSFNDPRIRTLYQHQCSHGMLVREDFWWRNLAEKYASFHTALYTDNSGTPAAYMVYQVKENKLEVNELIYNDIAALEAIFSFIGQHDSMIQSASIPATGADTLHYFLPDPHTKAEVSPYFMARIVDVEGFMSVFPFAGKGHFTFTIMDEFAEWNNQTFSLSVDENHISCIRTEDTPQFSLTIGTLTGLLLGYRRPSFYLKSGQITGEAEAIASFCRFIPGNEPGLIDFF</sequence>
<dbReference type="PROSITE" id="PS51186">
    <property type="entry name" value="GNAT"/>
    <property type="match status" value="1"/>
</dbReference>
<evidence type="ECO:0000313" key="2">
    <source>
        <dbReference type="EMBL" id="MBM7840545.1"/>
    </source>
</evidence>
<organism evidence="2 3">
    <name type="scientific">Shouchella xiaoxiensis</name>
    <dbReference type="NCBI Taxonomy" id="766895"/>
    <lineage>
        <taxon>Bacteria</taxon>
        <taxon>Bacillati</taxon>
        <taxon>Bacillota</taxon>
        <taxon>Bacilli</taxon>
        <taxon>Bacillales</taxon>
        <taxon>Bacillaceae</taxon>
        <taxon>Shouchella</taxon>
    </lineage>
</organism>
<dbReference type="Pfam" id="PF13527">
    <property type="entry name" value="Acetyltransf_9"/>
    <property type="match status" value="1"/>
</dbReference>